<gene>
    <name evidence="1" type="ORF">Patl1_18389</name>
</gene>
<organism evidence="1 2">
    <name type="scientific">Pistacia atlantica</name>
    <dbReference type="NCBI Taxonomy" id="434234"/>
    <lineage>
        <taxon>Eukaryota</taxon>
        <taxon>Viridiplantae</taxon>
        <taxon>Streptophyta</taxon>
        <taxon>Embryophyta</taxon>
        <taxon>Tracheophyta</taxon>
        <taxon>Spermatophyta</taxon>
        <taxon>Magnoliopsida</taxon>
        <taxon>eudicotyledons</taxon>
        <taxon>Gunneridae</taxon>
        <taxon>Pentapetalae</taxon>
        <taxon>rosids</taxon>
        <taxon>malvids</taxon>
        <taxon>Sapindales</taxon>
        <taxon>Anacardiaceae</taxon>
        <taxon>Pistacia</taxon>
    </lineage>
</organism>
<sequence>MQHGRYWMILSSNFQNLLLEYQSIY</sequence>
<accession>A0ACC1BYV8</accession>
<name>A0ACC1BYV8_9ROSI</name>
<dbReference type="EMBL" id="CM047898">
    <property type="protein sequence ID" value="KAJ0104877.1"/>
    <property type="molecule type" value="Genomic_DNA"/>
</dbReference>
<keyword evidence="2" id="KW-1185">Reference proteome</keyword>
<evidence type="ECO:0000313" key="1">
    <source>
        <dbReference type="EMBL" id="KAJ0104877.1"/>
    </source>
</evidence>
<comment type="caution">
    <text evidence="1">The sequence shown here is derived from an EMBL/GenBank/DDBJ whole genome shotgun (WGS) entry which is preliminary data.</text>
</comment>
<reference evidence="2" key="1">
    <citation type="journal article" date="2023" name="G3 (Bethesda)">
        <title>Genome assembly and association tests identify interacting loci associated with vigor, precocity, and sex in interspecific pistachio rootstocks.</title>
        <authorList>
            <person name="Palmer W."/>
            <person name="Jacygrad E."/>
            <person name="Sagayaradj S."/>
            <person name="Cavanaugh K."/>
            <person name="Han R."/>
            <person name="Bertier L."/>
            <person name="Beede B."/>
            <person name="Kafkas S."/>
            <person name="Golino D."/>
            <person name="Preece J."/>
            <person name="Michelmore R."/>
        </authorList>
    </citation>
    <scope>NUCLEOTIDE SEQUENCE [LARGE SCALE GENOMIC DNA]</scope>
</reference>
<evidence type="ECO:0000313" key="2">
    <source>
        <dbReference type="Proteomes" id="UP001164250"/>
    </source>
</evidence>
<protein>
    <submittedName>
        <fullName evidence="1">Uncharacterized protein</fullName>
    </submittedName>
</protein>
<proteinExistence type="predicted"/>
<dbReference type="Proteomes" id="UP001164250">
    <property type="component" value="Chromosome 2"/>
</dbReference>